<dbReference type="Proteomes" id="UP001600894">
    <property type="component" value="Unassembled WGS sequence"/>
</dbReference>
<organism evidence="1 2">
    <name type="scientific">Enterocloster alcoholdehydrogenati</name>
    <dbReference type="NCBI Taxonomy" id="2547410"/>
    <lineage>
        <taxon>Bacteria</taxon>
        <taxon>Bacillati</taxon>
        <taxon>Bacillota</taxon>
        <taxon>Clostridia</taxon>
        <taxon>Lachnospirales</taxon>
        <taxon>Lachnospiraceae</taxon>
        <taxon>Enterocloster</taxon>
    </lineage>
</organism>
<gene>
    <name evidence="1" type="ORF">F130042H8_28920</name>
</gene>
<sequence length="258" mass="30790">MKREIQNEIQEKLKEIEEKEQVAILYAVESGSRAWGIASPDSDYDVRFIYVRKPDEYLRLDPVKDVIEWQLDEVLDINGWDLKKALVQFQRGNATLFEWANSPIVYKSSAAWECIYETAKLYFSKKAAIYHYYGTANKTFLQDLQEEKVKYKKYFYALRPLLAAKYIREHGIPAPVLFDDLMKQELPRELSREIDRLLAVKRNSDEAERRLQNPTVQEYIARELERQKEIADQMPDDRNYDWRELNRIFFNLLQEENS</sequence>
<evidence type="ECO:0000313" key="2">
    <source>
        <dbReference type="Proteomes" id="UP001600894"/>
    </source>
</evidence>
<dbReference type="PANTHER" id="PTHR34817:SF2">
    <property type="entry name" value="NUCLEOTIDYLTRANSFERASE"/>
    <property type="match status" value="1"/>
</dbReference>
<proteinExistence type="predicted"/>
<accession>A0ABQ0B0M0</accession>
<dbReference type="InterPro" id="IPR018775">
    <property type="entry name" value="RlaP"/>
</dbReference>
<keyword evidence="2" id="KW-1185">Reference proteome</keyword>
<protein>
    <submittedName>
        <fullName evidence="1">Nucleotidyltransferase domain-containing protein</fullName>
    </submittedName>
</protein>
<name>A0ABQ0B0M0_9FIRM</name>
<dbReference type="RefSeq" id="WP_176254423.1">
    <property type="nucleotide sequence ID" value="NZ_BAABXL010000001.1"/>
</dbReference>
<comment type="caution">
    <text evidence="1">The sequence shown here is derived from an EMBL/GenBank/DDBJ whole genome shotgun (WGS) entry which is preliminary data.</text>
</comment>
<evidence type="ECO:0000313" key="1">
    <source>
        <dbReference type="EMBL" id="GAA6269832.1"/>
    </source>
</evidence>
<reference evidence="1 2" key="1">
    <citation type="submission" date="2024-04" db="EMBL/GenBank/DDBJ databases">
        <title>Defined microbial consortia suppress multidrug-resistant proinflammatory Enterobacteriaceae via ecological control.</title>
        <authorList>
            <person name="Furuichi M."/>
            <person name="Kawaguchi T."/>
            <person name="Pust M."/>
            <person name="Yasuma K."/>
            <person name="Plichta D."/>
            <person name="Hasegawa N."/>
            <person name="Ohya T."/>
            <person name="Bhattarai S."/>
            <person name="Sasajima S."/>
            <person name="Aoto Y."/>
            <person name="Tuganbaev T."/>
            <person name="Yaginuma M."/>
            <person name="Ueda M."/>
            <person name="Okahashi N."/>
            <person name="Amafuji K."/>
            <person name="Kiridooshi Y."/>
            <person name="Sugita K."/>
            <person name="Strazar M."/>
            <person name="Skelly A."/>
            <person name="Suda W."/>
            <person name="Hattori M."/>
            <person name="Nakamoto N."/>
            <person name="Caballero S."/>
            <person name="Norman J."/>
            <person name="Olle B."/>
            <person name="Tanoue T."/>
            <person name="Arita M."/>
            <person name="Bucci V."/>
            <person name="Atarashi K."/>
            <person name="Xavier R."/>
            <person name="Honda K."/>
        </authorList>
    </citation>
    <scope>NUCLEOTIDE SEQUENCE [LARGE SCALE GENOMIC DNA]</scope>
    <source>
        <strain evidence="2">f13</strain>
    </source>
</reference>
<dbReference type="InterPro" id="IPR043519">
    <property type="entry name" value="NT_sf"/>
</dbReference>
<dbReference type="Pfam" id="PF10127">
    <property type="entry name" value="RlaP"/>
    <property type="match status" value="1"/>
</dbReference>
<dbReference type="PANTHER" id="PTHR34817">
    <property type="entry name" value="NUCLEOTIDYLTRANSFERASE"/>
    <property type="match status" value="1"/>
</dbReference>
<dbReference type="EMBL" id="BAABXL010000001">
    <property type="protein sequence ID" value="GAA6269832.1"/>
    <property type="molecule type" value="Genomic_DNA"/>
</dbReference>
<dbReference type="SUPFAM" id="SSF81301">
    <property type="entry name" value="Nucleotidyltransferase"/>
    <property type="match status" value="1"/>
</dbReference>